<dbReference type="PANTHER" id="PTHR31350:SF27">
    <property type="entry name" value="HEMIMETHYLATED DNA-BINDING DOMAIN-CONTAINING PROTEIN"/>
    <property type="match status" value="1"/>
</dbReference>
<dbReference type="PANTHER" id="PTHR31350">
    <property type="entry name" value="SI:DKEY-261L7.2"/>
    <property type="match status" value="1"/>
</dbReference>
<evidence type="ECO:0000313" key="2">
    <source>
        <dbReference type="EMBL" id="EFJ03828.1"/>
    </source>
</evidence>
<dbReference type="InParanoid" id="D8PRA2"/>
<dbReference type="KEGG" id="scm:SCHCO_02610933"/>
<evidence type="ECO:0000313" key="3">
    <source>
        <dbReference type="Proteomes" id="UP000007431"/>
    </source>
</evidence>
<proteinExistence type="predicted"/>
<dbReference type="NCBIfam" id="TIGR02097">
    <property type="entry name" value="yccV"/>
    <property type="match status" value="1"/>
</dbReference>
<accession>D8PRA2</accession>
<dbReference type="SUPFAM" id="SSF81383">
    <property type="entry name" value="F-box domain"/>
    <property type="match status" value="1"/>
</dbReference>
<dbReference type="AlphaFoldDB" id="D8PRA2"/>
<dbReference type="HOGENOM" id="CLU_020266_1_0_1"/>
<dbReference type="OrthoDB" id="28868at2759"/>
<dbReference type="Gene3D" id="2.30.30.390">
    <property type="entry name" value="Hemimethylated DNA-binding domain"/>
    <property type="match status" value="1"/>
</dbReference>
<keyword evidence="3" id="KW-1185">Reference proteome</keyword>
<dbReference type="STRING" id="578458.D8PRA2"/>
<dbReference type="Proteomes" id="UP000007431">
    <property type="component" value="Unassembled WGS sequence"/>
</dbReference>
<dbReference type="Pfam" id="PF08755">
    <property type="entry name" value="YccV-like"/>
    <property type="match status" value="1"/>
</dbReference>
<evidence type="ECO:0000259" key="1">
    <source>
        <dbReference type="SMART" id="SM00992"/>
    </source>
</evidence>
<dbReference type="InterPro" id="IPR036623">
    <property type="entry name" value="Hemimethylated_DNA-bd_sf"/>
</dbReference>
<dbReference type="InterPro" id="IPR011722">
    <property type="entry name" value="Hemimethylated_DNA-bd_dom"/>
</dbReference>
<dbReference type="Pfam" id="PF13369">
    <property type="entry name" value="Transglut_core2"/>
    <property type="match status" value="1"/>
</dbReference>
<name>D8PRA2_SCHCM</name>
<dbReference type="SMART" id="SM00992">
    <property type="entry name" value="YccV-like"/>
    <property type="match status" value="1"/>
</dbReference>
<dbReference type="GeneID" id="9594526"/>
<dbReference type="GO" id="GO:0003677">
    <property type="term" value="F:DNA binding"/>
    <property type="evidence" value="ECO:0007669"/>
    <property type="project" value="InterPro"/>
</dbReference>
<dbReference type="EMBL" id="GL377302">
    <property type="protein sequence ID" value="EFJ03828.1"/>
    <property type="molecule type" value="Genomic_DNA"/>
</dbReference>
<dbReference type="InterPro" id="IPR032698">
    <property type="entry name" value="SirB1_N"/>
</dbReference>
<dbReference type="eggNOG" id="ENOG502QS7Z">
    <property type="taxonomic scope" value="Eukaryota"/>
</dbReference>
<feature type="domain" description="Hemimethylated DNA-binding" evidence="1">
    <location>
        <begin position="468"/>
        <end position="576"/>
    </location>
</feature>
<feature type="non-terminal residue" evidence="2">
    <location>
        <position position="602"/>
    </location>
</feature>
<organism evidence="3">
    <name type="scientific">Schizophyllum commune (strain H4-8 / FGSC 9210)</name>
    <name type="common">Split gill fungus</name>
    <dbReference type="NCBI Taxonomy" id="578458"/>
    <lineage>
        <taxon>Eukaryota</taxon>
        <taxon>Fungi</taxon>
        <taxon>Dikarya</taxon>
        <taxon>Basidiomycota</taxon>
        <taxon>Agaricomycotina</taxon>
        <taxon>Agaricomycetes</taxon>
        <taxon>Agaricomycetidae</taxon>
        <taxon>Agaricales</taxon>
        <taxon>Schizophyllaceae</taxon>
        <taxon>Schizophyllum</taxon>
    </lineage>
</organism>
<sequence>MPLPSLPLDIYASIFRHFPASTNDDGSVSLARCSQANSLLREAAYHSALWGPHYRARYKHYSGFVDGEDDLSGDIRSKYIARRHKDSTALQLLENIIQCVGDRCTTMRELVSLSFDVWDALQLERKKPLPKVFQPSGEETDALVAPHALPRQYWAGVACDLIAKSSATLLWRRLKEDPTSVSFEDAMSALSCFCGQSLLEVREMFHNLTCRCRIKLQADGIGLDGNKEEWDVVRICSAVCEFMRSEGFGPAEGADFRIVHHHFAHFYLTSHKKTLPLALVHVFVAICNRLGLQASPVDFPFRVIAHVSHPSPTADDIYVDVYGSDTRAILDIRTDVMARCMAAGIPPDKISTHIAPRRATPLLLRSARNIISSEFEDLESPRLLIRDAVHVSKCLTTLLSGQPGMDLSGLLLGTDTIHFDCATYLSDIMAPALQAPHNRHLALMCDNRIRAARDSEGVVTMRTSSDREIKYFVGMIFRHVRYGYTGVITGWSSTCESPESWIHQMGVDHLPRGRNQPFYHVFDMYGQQRYVAEENIAVDHSPSTTIQTLIENVPSLGMYFEDAEIGEDADGNEKARLVLSPEFQKKYPEDGQAGNAWMAELD</sequence>
<dbReference type="RefSeq" id="XP_003038730.1">
    <property type="nucleotide sequence ID" value="XM_003038684.1"/>
</dbReference>
<dbReference type="VEuPathDB" id="FungiDB:SCHCODRAFT_02610933"/>
<dbReference type="SUPFAM" id="SSF141255">
    <property type="entry name" value="YccV-like"/>
    <property type="match status" value="1"/>
</dbReference>
<gene>
    <name evidence="2" type="ORF">SCHCODRAFT_104151</name>
</gene>
<reference evidence="2 3" key="1">
    <citation type="journal article" date="2010" name="Nat. Biotechnol.">
        <title>Genome sequence of the model mushroom Schizophyllum commune.</title>
        <authorList>
            <person name="Ohm R.A."/>
            <person name="de Jong J.F."/>
            <person name="Lugones L.G."/>
            <person name="Aerts A."/>
            <person name="Kothe E."/>
            <person name="Stajich J.E."/>
            <person name="de Vries R.P."/>
            <person name="Record E."/>
            <person name="Levasseur A."/>
            <person name="Baker S.E."/>
            <person name="Bartholomew K.A."/>
            <person name="Coutinho P.M."/>
            <person name="Erdmann S."/>
            <person name="Fowler T.J."/>
            <person name="Gathman A.C."/>
            <person name="Lombard V."/>
            <person name="Henrissat B."/>
            <person name="Knabe N."/>
            <person name="Kuees U."/>
            <person name="Lilly W.W."/>
            <person name="Lindquist E."/>
            <person name="Lucas S."/>
            <person name="Magnuson J.K."/>
            <person name="Piumi F."/>
            <person name="Raudaskoski M."/>
            <person name="Salamov A."/>
            <person name="Schmutz J."/>
            <person name="Schwarze F.W.M.R."/>
            <person name="vanKuyk P.A."/>
            <person name="Horton J.S."/>
            <person name="Grigoriev I.V."/>
            <person name="Woesten H.A.B."/>
        </authorList>
    </citation>
    <scope>NUCLEOTIDE SEQUENCE [LARGE SCALE GENOMIC DNA]</scope>
    <source>
        <strain evidence="3">H4-8 / FGSC 9210</strain>
    </source>
</reference>
<protein>
    <recommendedName>
        <fullName evidence="1">Hemimethylated DNA-binding domain-containing protein</fullName>
    </recommendedName>
</protein>
<dbReference type="OMA" id="PCGFLFH"/>
<dbReference type="InterPro" id="IPR036047">
    <property type="entry name" value="F-box-like_dom_sf"/>
</dbReference>